<feature type="non-terminal residue" evidence="1">
    <location>
        <position position="46"/>
    </location>
</feature>
<keyword evidence="1" id="KW-0418">Kinase</keyword>
<dbReference type="AlphaFoldDB" id="A0A9Q0N709"/>
<accession>A0A9Q0N709</accession>
<feature type="non-terminal residue" evidence="1">
    <location>
        <position position="1"/>
    </location>
</feature>
<keyword evidence="1" id="KW-0808">Transferase</keyword>
<proteinExistence type="predicted"/>
<evidence type="ECO:0000313" key="2">
    <source>
        <dbReference type="Proteomes" id="UP001151699"/>
    </source>
</evidence>
<name>A0A9Q0N709_9DIPT</name>
<evidence type="ECO:0000313" key="1">
    <source>
        <dbReference type="EMBL" id="KAJ6644645.1"/>
    </source>
</evidence>
<dbReference type="GO" id="GO:0016301">
    <property type="term" value="F:kinase activity"/>
    <property type="evidence" value="ECO:0007669"/>
    <property type="project" value="UniProtKB-KW"/>
</dbReference>
<comment type="caution">
    <text evidence="1">The sequence shown here is derived from an EMBL/GenBank/DDBJ whole genome shotgun (WGS) entry which is preliminary data.</text>
</comment>
<sequence length="46" mass="4920">VEGSESITLSQEIVNPGTAKLGPEDFELKKVLGKGGYGKVFQNEPK</sequence>
<organism evidence="1 2">
    <name type="scientific">Pseudolycoriella hygida</name>
    <dbReference type="NCBI Taxonomy" id="35572"/>
    <lineage>
        <taxon>Eukaryota</taxon>
        <taxon>Metazoa</taxon>
        <taxon>Ecdysozoa</taxon>
        <taxon>Arthropoda</taxon>
        <taxon>Hexapoda</taxon>
        <taxon>Insecta</taxon>
        <taxon>Pterygota</taxon>
        <taxon>Neoptera</taxon>
        <taxon>Endopterygota</taxon>
        <taxon>Diptera</taxon>
        <taxon>Nematocera</taxon>
        <taxon>Sciaroidea</taxon>
        <taxon>Sciaridae</taxon>
        <taxon>Pseudolycoriella</taxon>
    </lineage>
</organism>
<dbReference type="EMBL" id="WJQU01000002">
    <property type="protein sequence ID" value="KAJ6644645.1"/>
    <property type="molecule type" value="Genomic_DNA"/>
</dbReference>
<protein>
    <submittedName>
        <fullName evidence="1">Ribosomal protein S6 kinase beta</fullName>
    </submittedName>
</protein>
<reference evidence="1" key="1">
    <citation type="submission" date="2022-07" db="EMBL/GenBank/DDBJ databases">
        <authorList>
            <person name="Trinca V."/>
            <person name="Uliana J.V.C."/>
            <person name="Torres T.T."/>
            <person name="Ward R.J."/>
            <person name="Monesi N."/>
        </authorList>
    </citation>
    <scope>NUCLEOTIDE SEQUENCE</scope>
    <source>
        <strain evidence="1">HSMRA1968</strain>
        <tissue evidence="1">Whole embryos</tissue>
    </source>
</reference>
<dbReference type="Gene3D" id="3.30.200.20">
    <property type="entry name" value="Phosphorylase Kinase, domain 1"/>
    <property type="match status" value="1"/>
</dbReference>
<dbReference type="Proteomes" id="UP001151699">
    <property type="component" value="Chromosome B"/>
</dbReference>
<gene>
    <name evidence="1" type="primary">rsks-1</name>
    <name evidence="1" type="ORF">Bhyg_09614</name>
</gene>
<keyword evidence="2" id="KW-1185">Reference proteome</keyword>